<name>A0A453C697_AEGTS</name>
<dbReference type="Gramene" id="AET2Gv20745200.1">
    <property type="protein sequence ID" value="AET2Gv20745200.1"/>
    <property type="gene ID" value="AET2Gv20745200"/>
</dbReference>
<protein>
    <submittedName>
        <fullName evidence="2">Uncharacterized protein</fullName>
    </submittedName>
</protein>
<dbReference type="InterPro" id="IPR034772">
    <property type="entry name" value="CPSF6/7"/>
</dbReference>
<organism evidence="2 3">
    <name type="scientific">Aegilops tauschii subsp. strangulata</name>
    <name type="common">Goatgrass</name>
    <dbReference type="NCBI Taxonomy" id="200361"/>
    <lineage>
        <taxon>Eukaryota</taxon>
        <taxon>Viridiplantae</taxon>
        <taxon>Streptophyta</taxon>
        <taxon>Embryophyta</taxon>
        <taxon>Tracheophyta</taxon>
        <taxon>Spermatophyta</taxon>
        <taxon>Magnoliopsida</taxon>
        <taxon>Liliopsida</taxon>
        <taxon>Poales</taxon>
        <taxon>Poaceae</taxon>
        <taxon>BOP clade</taxon>
        <taxon>Pooideae</taxon>
        <taxon>Triticodae</taxon>
        <taxon>Triticeae</taxon>
        <taxon>Triticinae</taxon>
        <taxon>Aegilops</taxon>
    </lineage>
</organism>
<feature type="compositionally biased region" description="Basic and acidic residues" evidence="1">
    <location>
        <begin position="128"/>
        <end position="204"/>
    </location>
</feature>
<dbReference type="EnsemblPlants" id="AET2Gv20745200.1">
    <property type="protein sequence ID" value="AET2Gv20745200.1"/>
    <property type="gene ID" value="AET2Gv20745200"/>
</dbReference>
<dbReference type="AlphaFoldDB" id="A0A453C697"/>
<feature type="region of interest" description="Disordered" evidence="1">
    <location>
        <begin position="100"/>
        <end position="227"/>
    </location>
</feature>
<dbReference type="STRING" id="200361.A0A453C697"/>
<evidence type="ECO:0000313" key="2">
    <source>
        <dbReference type="EnsemblPlants" id="AET2Gv20745200.1"/>
    </source>
</evidence>
<proteinExistence type="predicted"/>
<sequence>GSLGDGSGVGPMAPRPRQFAAMIGGGGGFPSSIGQYNAGMGTDAMPPVVPPRVNPAYLAASRMAMGGPGTGMWPNQGMAGGLWGGLQPWNFGGCDMSWQQQHHRQAQQQYRGGNGGYVKLRGNGQERPGGRNQDRDIGNARGNPDRRQYGRGGGERPRERDRHQEYVPERERGRERNWNDKDQHGGGEQKRYPQYTEHDDWERRGRLRSRSQSRDSDDDDDHPRRRR</sequence>
<dbReference type="GO" id="GO:0005634">
    <property type="term" value="C:nucleus"/>
    <property type="evidence" value="ECO:0007669"/>
    <property type="project" value="UniProtKB-SubCell"/>
</dbReference>
<reference evidence="3" key="1">
    <citation type="journal article" date="2014" name="Science">
        <title>Ancient hybridizations among the ancestral genomes of bread wheat.</title>
        <authorList>
            <consortium name="International Wheat Genome Sequencing Consortium,"/>
            <person name="Marcussen T."/>
            <person name="Sandve S.R."/>
            <person name="Heier L."/>
            <person name="Spannagl M."/>
            <person name="Pfeifer M."/>
            <person name="Jakobsen K.S."/>
            <person name="Wulff B.B."/>
            <person name="Steuernagel B."/>
            <person name="Mayer K.F."/>
            <person name="Olsen O.A."/>
        </authorList>
    </citation>
    <scope>NUCLEOTIDE SEQUENCE [LARGE SCALE GENOMIC DNA]</scope>
    <source>
        <strain evidence="3">cv. AL8/78</strain>
    </source>
</reference>
<reference evidence="3" key="2">
    <citation type="journal article" date="2017" name="Nat. Plants">
        <title>The Aegilops tauschii genome reveals multiple impacts of transposons.</title>
        <authorList>
            <person name="Zhao G."/>
            <person name="Zou C."/>
            <person name="Li K."/>
            <person name="Wang K."/>
            <person name="Li T."/>
            <person name="Gao L."/>
            <person name="Zhang X."/>
            <person name="Wang H."/>
            <person name="Yang Z."/>
            <person name="Liu X."/>
            <person name="Jiang W."/>
            <person name="Mao L."/>
            <person name="Kong X."/>
            <person name="Jiao Y."/>
            <person name="Jia J."/>
        </authorList>
    </citation>
    <scope>NUCLEOTIDE SEQUENCE [LARGE SCALE GENOMIC DNA]</scope>
    <source>
        <strain evidence="3">cv. AL8/78</strain>
    </source>
</reference>
<reference evidence="2" key="5">
    <citation type="journal article" date="2021" name="G3 (Bethesda)">
        <title>Aegilops tauschii genome assembly Aet v5.0 features greater sequence contiguity and improved annotation.</title>
        <authorList>
            <person name="Wang L."/>
            <person name="Zhu T."/>
            <person name="Rodriguez J.C."/>
            <person name="Deal K.R."/>
            <person name="Dubcovsky J."/>
            <person name="McGuire P.E."/>
            <person name="Lux T."/>
            <person name="Spannagl M."/>
            <person name="Mayer K.F.X."/>
            <person name="Baldrich P."/>
            <person name="Meyers B.C."/>
            <person name="Huo N."/>
            <person name="Gu Y.Q."/>
            <person name="Zhou H."/>
            <person name="Devos K.M."/>
            <person name="Bennetzen J.L."/>
            <person name="Unver T."/>
            <person name="Budak H."/>
            <person name="Gulick P.J."/>
            <person name="Galiba G."/>
            <person name="Kalapos B."/>
            <person name="Nelson D.R."/>
            <person name="Li P."/>
            <person name="You F.M."/>
            <person name="Luo M.C."/>
            <person name="Dvorak J."/>
        </authorList>
    </citation>
    <scope>NUCLEOTIDE SEQUENCE [LARGE SCALE GENOMIC DNA]</scope>
    <source>
        <strain evidence="2">cv. AL8/78</strain>
    </source>
</reference>
<accession>A0A453C697</accession>
<reference evidence="2" key="3">
    <citation type="journal article" date="2017" name="Nature">
        <title>Genome sequence of the progenitor of the wheat D genome Aegilops tauschii.</title>
        <authorList>
            <person name="Luo M.C."/>
            <person name="Gu Y.Q."/>
            <person name="Puiu D."/>
            <person name="Wang H."/>
            <person name="Twardziok S.O."/>
            <person name="Deal K.R."/>
            <person name="Huo N."/>
            <person name="Zhu T."/>
            <person name="Wang L."/>
            <person name="Wang Y."/>
            <person name="McGuire P.E."/>
            <person name="Liu S."/>
            <person name="Long H."/>
            <person name="Ramasamy R.K."/>
            <person name="Rodriguez J.C."/>
            <person name="Van S.L."/>
            <person name="Yuan L."/>
            <person name="Wang Z."/>
            <person name="Xia Z."/>
            <person name="Xiao L."/>
            <person name="Anderson O.D."/>
            <person name="Ouyang S."/>
            <person name="Liang Y."/>
            <person name="Zimin A.V."/>
            <person name="Pertea G."/>
            <person name="Qi P."/>
            <person name="Bennetzen J.L."/>
            <person name="Dai X."/>
            <person name="Dawson M.W."/>
            <person name="Muller H.G."/>
            <person name="Kugler K."/>
            <person name="Rivarola-Duarte L."/>
            <person name="Spannagl M."/>
            <person name="Mayer K.F.X."/>
            <person name="Lu F.H."/>
            <person name="Bevan M.W."/>
            <person name="Leroy P."/>
            <person name="Li P."/>
            <person name="You F.M."/>
            <person name="Sun Q."/>
            <person name="Liu Z."/>
            <person name="Lyons E."/>
            <person name="Wicker T."/>
            <person name="Salzberg S.L."/>
            <person name="Devos K.M."/>
            <person name="Dvorak J."/>
        </authorList>
    </citation>
    <scope>NUCLEOTIDE SEQUENCE [LARGE SCALE GENOMIC DNA]</scope>
    <source>
        <strain evidence="2">cv. AL8/78</strain>
    </source>
</reference>
<dbReference type="PANTHER" id="PTHR23204">
    <property type="entry name" value="CLEAVAGE AND POLYADENYLATION SPECIFIC FACTOR"/>
    <property type="match status" value="1"/>
</dbReference>
<keyword evidence="3" id="KW-1185">Reference proteome</keyword>
<dbReference type="GO" id="GO:0006397">
    <property type="term" value="P:mRNA processing"/>
    <property type="evidence" value="ECO:0007669"/>
    <property type="project" value="UniProtKB-KW"/>
</dbReference>
<reference evidence="2" key="4">
    <citation type="submission" date="2019-03" db="UniProtKB">
        <authorList>
            <consortium name="EnsemblPlants"/>
        </authorList>
    </citation>
    <scope>IDENTIFICATION</scope>
</reference>
<evidence type="ECO:0000313" key="3">
    <source>
        <dbReference type="Proteomes" id="UP000015105"/>
    </source>
</evidence>
<evidence type="ECO:0000256" key="1">
    <source>
        <dbReference type="SAM" id="MobiDB-lite"/>
    </source>
</evidence>
<dbReference type="Proteomes" id="UP000015105">
    <property type="component" value="Chromosome 2D"/>
</dbReference>